<evidence type="ECO:0000256" key="2">
    <source>
        <dbReference type="ARBA" id="ARBA00022475"/>
    </source>
</evidence>
<gene>
    <name evidence="8" type="ORF">SDC9_45831</name>
</gene>
<dbReference type="Pfam" id="PF00932">
    <property type="entry name" value="LTD"/>
    <property type="match status" value="1"/>
</dbReference>
<evidence type="ECO:0000256" key="4">
    <source>
        <dbReference type="ARBA" id="ARBA00022989"/>
    </source>
</evidence>
<evidence type="ECO:0000256" key="1">
    <source>
        <dbReference type="ARBA" id="ARBA00004236"/>
    </source>
</evidence>
<evidence type="ECO:0000256" key="5">
    <source>
        <dbReference type="ARBA" id="ARBA00023136"/>
    </source>
</evidence>
<keyword evidence="4 6" id="KW-1133">Transmembrane helix</keyword>
<dbReference type="SUPFAM" id="SSF74853">
    <property type="entry name" value="Lamin A/C globular tail domain"/>
    <property type="match status" value="1"/>
</dbReference>
<proteinExistence type="predicted"/>
<evidence type="ECO:0000256" key="6">
    <source>
        <dbReference type="SAM" id="Phobius"/>
    </source>
</evidence>
<dbReference type="InterPro" id="IPR001322">
    <property type="entry name" value="Lamin_tail_dom"/>
</dbReference>
<comment type="caution">
    <text evidence="8">The sequence shown here is derived from an EMBL/GenBank/DDBJ whole genome shotgun (WGS) entry which is preliminary data.</text>
</comment>
<feature type="domain" description="LTD" evidence="7">
    <location>
        <begin position="21"/>
        <end position="149"/>
    </location>
</feature>
<evidence type="ECO:0000259" key="7">
    <source>
        <dbReference type="PROSITE" id="PS51841"/>
    </source>
</evidence>
<reference evidence="8" key="1">
    <citation type="submission" date="2019-08" db="EMBL/GenBank/DDBJ databases">
        <authorList>
            <person name="Kucharzyk K."/>
            <person name="Murdoch R.W."/>
            <person name="Higgins S."/>
            <person name="Loffler F."/>
        </authorList>
    </citation>
    <scope>NUCLEOTIDE SEQUENCE</scope>
</reference>
<dbReference type="PROSITE" id="PS51841">
    <property type="entry name" value="LTD"/>
    <property type="match status" value="1"/>
</dbReference>
<keyword evidence="2" id="KW-1003">Cell membrane</keyword>
<dbReference type="AlphaFoldDB" id="A0A644WB30"/>
<evidence type="ECO:0000256" key="3">
    <source>
        <dbReference type="ARBA" id="ARBA00022692"/>
    </source>
</evidence>
<dbReference type="Pfam" id="PF04277">
    <property type="entry name" value="OAD_gamma"/>
    <property type="match status" value="1"/>
</dbReference>
<dbReference type="InterPro" id="IPR005899">
    <property type="entry name" value="Na_pump_deCOase"/>
</dbReference>
<comment type="subcellular location">
    <subcellularLocation>
        <location evidence="1">Cell membrane</location>
    </subcellularLocation>
</comment>
<dbReference type="EMBL" id="VSSQ01000677">
    <property type="protein sequence ID" value="MPL99613.1"/>
    <property type="molecule type" value="Genomic_DNA"/>
</dbReference>
<evidence type="ECO:0000313" key="8">
    <source>
        <dbReference type="EMBL" id="MPL99613.1"/>
    </source>
</evidence>
<dbReference type="Gene3D" id="2.60.40.1260">
    <property type="entry name" value="Lamin Tail domain"/>
    <property type="match status" value="1"/>
</dbReference>
<dbReference type="GO" id="GO:0036376">
    <property type="term" value="P:sodium ion export across plasma membrane"/>
    <property type="evidence" value="ECO:0007669"/>
    <property type="project" value="InterPro"/>
</dbReference>
<dbReference type="GO" id="GO:0015081">
    <property type="term" value="F:sodium ion transmembrane transporter activity"/>
    <property type="evidence" value="ECO:0007669"/>
    <property type="project" value="InterPro"/>
</dbReference>
<keyword evidence="5 6" id="KW-0472">Membrane</keyword>
<dbReference type="GO" id="GO:0005886">
    <property type="term" value="C:plasma membrane"/>
    <property type="evidence" value="ECO:0007669"/>
    <property type="project" value="UniProtKB-SubCell"/>
</dbReference>
<sequence>MKRLLKIFLLSGLMLAGIQLNGQSQADMCINEYLVYNTDDFVDDFGHKSGWIELFNSSYGTVNIGGCYLTNDPNNLTKYVIPKGDVLTKIKPRQHILFWADNQPYRGTFHINFTLEDSDEVLLVASDGRTIIDRIKIVRDLDTNVTYGRIEDGIGSRDGSDGWQVMARTSPSTNNSGVDKESASAVFKRIDPYGVIMSLTAMSVVFLALILLYVVFKQIGKYNVKKNMERAEKTHGKKAARAEEETSAEIYAAIAAAMHMYAMDDESHDIENTILTIARVTKNYSPWSSKIYTLREKPCKK</sequence>
<accession>A0A644WB30</accession>
<keyword evidence="3 6" id="KW-0812">Transmembrane</keyword>
<organism evidence="8">
    <name type="scientific">bioreactor metagenome</name>
    <dbReference type="NCBI Taxonomy" id="1076179"/>
    <lineage>
        <taxon>unclassified sequences</taxon>
        <taxon>metagenomes</taxon>
        <taxon>ecological metagenomes</taxon>
    </lineage>
</organism>
<dbReference type="InterPro" id="IPR036415">
    <property type="entry name" value="Lamin_tail_dom_sf"/>
</dbReference>
<protein>
    <recommendedName>
        <fullName evidence="7">LTD domain-containing protein</fullName>
    </recommendedName>
</protein>
<name>A0A644WB30_9ZZZZ</name>
<feature type="transmembrane region" description="Helical" evidence="6">
    <location>
        <begin position="193"/>
        <end position="216"/>
    </location>
</feature>